<feature type="non-terminal residue" evidence="1">
    <location>
        <position position="1"/>
    </location>
</feature>
<reference evidence="1 2" key="1">
    <citation type="submission" date="2017-11" db="EMBL/GenBank/DDBJ databases">
        <authorList>
            <person name="Han C.G."/>
        </authorList>
    </citation>
    <scope>NUCLEOTIDE SEQUENCE [LARGE SCALE GENOMIC DNA]</scope>
    <source>
        <strain evidence="1 2">A2</strain>
    </source>
</reference>
<protein>
    <submittedName>
        <fullName evidence="1">Replication protein</fullName>
    </submittedName>
</protein>
<sequence length="128" mass="15178">YDLTYLSEFVPEVLTTKNIKNRSEIYGLGRNVNLFEDLRIIAYKEVLKYKANKTYNDFYLDMFSKATMLNDYSNNNNPLTYSEIKQINTSICKWTWRNFTAERFSSIQSARAKKTRKAKSLIKFLENL</sequence>
<dbReference type="Proteomes" id="UP000234661">
    <property type="component" value="Unassembled WGS sequence"/>
</dbReference>
<dbReference type="AlphaFoldDB" id="A0A2J4Y098"/>
<name>A0A2J4Y098_9ENTR</name>
<evidence type="ECO:0000313" key="1">
    <source>
        <dbReference type="EMBL" id="PLM44072.1"/>
    </source>
</evidence>
<evidence type="ECO:0000313" key="2">
    <source>
        <dbReference type="Proteomes" id="UP000234661"/>
    </source>
</evidence>
<dbReference type="Gene3D" id="1.10.340.50">
    <property type="match status" value="1"/>
</dbReference>
<organism evidence="1 2">
    <name type="scientific">Klebsiella michiganensis</name>
    <dbReference type="NCBI Taxonomy" id="1134687"/>
    <lineage>
        <taxon>Bacteria</taxon>
        <taxon>Pseudomonadati</taxon>
        <taxon>Pseudomonadota</taxon>
        <taxon>Gammaproteobacteria</taxon>
        <taxon>Enterobacterales</taxon>
        <taxon>Enterobacteriaceae</taxon>
        <taxon>Klebsiella/Raoultella group</taxon>
        <taxon>Klebsiella</taxon>
    </lineage>
</organism>
<comment type="caution">
    <text evidence="1">The sequence shown here is derived from an EMBL/GenBank/DDBJ whole genome shotgun (WGS) entry which is preliminary data.</text>
</comment>
<accession>A0A2J4Y098</accession>
<dbReference type="EMBL" id="PIET01002173">
    <property type="protein sequence ID" value="PLM44072.1"/>
    <property type="molecule type" value="Genomic_DNA"/>
</dbReference>
<proteinExistence type="predicted"/>
<reference evidence="1 2" key="2">
    <citation type="submission" date="2018-01" db="EMBL/GenBank/DDBJ databases">
        <title>Genomic study of Klebsiella pneumoniae.</title>
        <authorList>
            <person name="Yang Y."/>
            <person name="Bicalho R."/>
        </authorList>
    </citation>
    <scope>NUCLEOTIDE SEQUENCE [LARGE SCALE GENOMIC DNA]</scope>
    <source>
        <strain evidence="1 2">A2</strain>
    </source>
</reference>
<gene>
    <name evidence="1" type="ORF">CWM85_37655</name>
</gene>